<sequence>MRNLDRREPSQLALLSSTNTLATKLFAATDKSFSMVYGSGRGPAVNEVELESFVITLSSLPAEEWQKRLTSLRGLVNSIPDYSTTPSSDDGNDDVDVGSADVVAACASPSSSSSYDLHNNNNYNNNSSDDQIAIPWYRGTARRSPTSVRRLTSPLRTLLLDAQSAVVKDATELIRLLVTVKLQPHPSDLLPSILDLSKQTVKVIRTYGVNMMIDILLHCHVKSCVVVLLERMKTHQNGTVREDCARYLRCILETWPWDPTDNPSVEGKIAVIEGIVVVNSRKDERLSLDLTRQIGLGLRRTLSDPTNPVREEAKCGFEVLFRWFRPIWDEVMSSGVIRDIRLRKKLLEMAASRLDGNLFNDMASLSEMSLNSAVSGLSYASHKSNVSHLSATYASRGMTNNGVPSVIGTPKVSPRARSKMGHSSSTSSPSYMRDTGSSAIRAVEQGKIQSKEASDKYSINKYVTSMGHVISTPRTPNPRRIFSKPIPLYGEEENAMTAQRPFTSILQMPCRHPMTPESRDLTSTEILRKRLSHRILGIQPEVHERIQSPVQQLSCIDETEDCKEAPATTTKVAHPIEITTVALEVIFAHLSHIEQIEQFIAKEKDLLLDLNKKVGISITDRTLASDME</sequence>
<protein>
    <recommendedName>
        <fullName evidence="4">CLASP N-terminal domain-containing protein</fullName>
    </recommendedName>
</protein>
<dbReference type="Gene3D" id="1.25.10.10">
    <property type="entry name" value="Leucine-rich Repeat Variant"/>
    <property type="match status" value="1"/>
</dbReference>
<reference evidence="2 3" key="1">
    <citation type="submission" date="2024-10" db="EMBL/GenBank/DDBJ databases">
        <title>Updated reference genomes for cyclostephanoid diatoms.</title>
        <authorList>
            <person name="Roberts W.R."/>
            <person name="Alverson A.J."/>
        </authorList>
    </citation>
    <scope>NUCLEOTIDE SEQUENCE [LARGE SCALE GENOMIC DNA]</scope>
    <source>
        <strain evidence="2 3">AJA228-03</strain>
    </source>
</reference>
<dbReference type="AlphaFoldDB" id="A0ABD3R715"/>
<accession>A0ABD3R715</accession>
<comment type="caution">
    <text evidence="2">The sequence shown here is derived from an EMBL/GenBank/DDBJ whole genome shotgun (WGS) entry which is preliminary data.</text>
</comment>
<dbReference type="Proteomes" id="UP001530377">
    <property type="component" value="Unassembled WGS sequence"/>
</dbReference>
<evidence type="ECO:0000256" key="1">
    <source>
        <dbReference type="SAM" id="MobiDB-lite"/>
    </source>
</evidence>
<dbReference type="SUPFAM" id="SSF48371">
    <property type="entry name" value="ARM repeat"/>
    <property type="match status" value="1"/>
</dbReference>
<feature type="compositionally biased region" description="Polar residues" evidence="1">
    <location>
        <begin position="421"/>
        <end position="436"/>
    </location>
</feature>
<evidence type="ECO:0000313" key="2">
    <source>
        <dbReference type="EMBL" id="KAL3808472.1"/>
    </source>
</evidence>
<dbReference type="InterPro" id="IPR011989">
    <property type="entry name" value="ARM-like"/>
</dbReference>
<evidence type="ECO:0008006" key="4">
    <source>
        <dbReference type="Google" id="ProtNLM"/>
    </source>
</evidence>
<evidence type="ECO:0000313" key="3">
    <source>
        <dbReference type="Proteomes" id="UP001530377"/>
    </source>
</evidence>
<organism evidence="2 3">
    <name type="scientific">Cyclostephanos tholiformis</name>
    <dbReference type="NCBI Taxonomy" id="382380"/>
    <lineage>
        <taxon>Eukaryota</taxon>
        <taxon>Sar</taxon>
        <taxon>Stramenopiles</taxon>
        <taxon>Ochrophyta</taxon>
        <taxon>Bacillariophyta</taxon>
        <taxon>Coscinodiscophyceae</taxon>
        <taxon>Thalassiosirophycidae</taxon>
        <taxon>Stephanodiscales</taxon>
        <taxon>Stephanodiscaceae</taxon>
        <taxon>Cyclostephanos</taxon>
    </lineage>
</organism>
<dbReference type="EMBL" id="JALLPB020000506">
    <property type="protein sequence ID" value="KAL3808472.1"/>
    <property type="molecule type" value="Genomic_DNA"/>
</dbReference>
<feature type="region of interest" description="Disordered" evidence="1">
    <location>
        <begin position="402"/>
        <end position="436"/>
    </location>
</feature>
<gene>
    <name evidence="2" type="ORF">ACHAXA_000885</name>
</gene>
<keyword evidence="3" id="KW-1185">Reference proteome</keyword>
<name>A0ABD3R715_9STRA</name>
<proteinExistence type="predicted"/>
<dbReference type="InterPro" id="IPR016024">
    <property type="entry name" value="ARM-type_fold"/>
</dbReference>